<feature type="compositionally biased region" description="Low complexity" evidence="1">
    <location>
        <begin position="1057"/>
        <end position="1080"/>
    </location>
</feature>
<feature type="compositionally biased region" description="Basic and acidic residues" evidence="1">
    <location>
        <begin position="1149"/>
        <end position="1181"/>
    </location>
</feature>
<feature type="region of interest" description="Disordered" evidence="1">
    <location>
        <begin position="1057"/>
        <end position="1122"/>
    </location>
</feature>
<dbReference type="EMBL" id="MK494105">
    <property type="protein sequence ID" value="QBP30231.1"/>
    <property type="molecule type" value="Genomic_DNA"/>
</dbReference>
<evidence type="ECO:0000259" key="3">
    <source>
        <dbReference type="Pfam" id="PF26571"/>
    </source>
</evidence>
<dbReference type="SMR" id="A0A482JE12"/>
<feature type="transmembrane region" description="Helical" evidence="2">
    <location>
        <begin position="475"/>
        <end position="497"/>
    </location>
</feature>
<feature type="transmembrane region" description="Helical" evidence="2">
    <location>
        <begin position="202"/>
        <end position="227"/>
    </location>
</feature>
<feature type="region of interest" description="Disordered" evidence="1">
    <location>
        <begin position="1286"/>
        <end position="1309"/>
    </location>
</feature>
<feature type="transmembrane region" description="Helical" evidence="2">
    <location>
        <begin position="503"/>
        <end position="524"/>
    </location>
</feature>
<dbReference type="InterPro" id="IPR058593">
    <property type="entry name" value="ARB_07466-like_C"/>
</dbReference>
<sequence length="1340" mass="137735">MQGTYWLTVLPETSQLRPRIKRALRGIDDDAKVTPTVDDREAEKSGKTFGDKFKRGFERSGASKLGAMVGAVGIGFRTATEHSRGLLRNIGSVALGLSVASKVARGLSIALLGASVGLKRVAGVGLGKLATGLGFTATQAGRAAKAIGQVTASLLVLMTVAKVIGTMTKISKVLGALTIGGTALLGVMAALTTTIGQGLVSALMAAGAAAGVAVGALVGIMGPAIAVAKIGFKGLEEGAKAFADTMKDVWGPADEAFNKMVGQRMAPLLTSFRDLKMAVTDVFSNALTPAFKSLGGLMDTMKPRFTALAGDLGALGSEVAGALASPANTAAFQKMFDASDRFFANFLGESGISGALGGLVQFTATAADTFAGVGKGLNEQLLKFGEWLRGITPGQMTAAFAALKSVVMSVWNVVKPIITFVRDLGTMAAPALAPGFQALGNALGQAGPPLMRMAEILMPALSSVMERLSPIIPELVRAFTPWAGVLAQIAPPIASIVAQMAPLAPLLVAGSAAVKLITVAMVAGKAAGMAFSVMQGVAAAATGASTASLGGNVIALGAHRVATVASTIASRALGVAMTFALGPIGLIIAAVVAVGAAIWAFFTKTETGKRLWEKIWPAITNAVKVAWTWIKDTFAKAWQQIGPSLMRIGATAKDAFGKFVEAAKTVWTAIQPAIAWIGRLWLTVQKFNFTVAIGALKALGAVIGWLWTNVVVPAFKGIALAVETWWAGVQVVWAAAQPAIRAVGDVIMWLWNNVAVPAFEAIKTAITTWWDGVQHVWGLFQTGVDKVGGAITFLKDAFTTGFNAIKGVVEKVWGFIGGILDKIQNGVGNVVDKLRSIPGIGSLIPGNADGRAPGFAGGRPASVTSRGIVRGPGTGTSDSILARISNGEGIVKESAMSAGGGVLVAALNAGWTPTAEQMHQMFPGFAEGLNPGADWMRRTIMDTFPAIKTIGGRRSEDGYGEHSSGNAMDIMIPDYQGSGKALGDQIASWIAQNREALGANGMIWRQTSFGYGGDWSTGKTMSDRGSDTQNHMDHIHVILGEGRGAGAASVDVPSDSVSLARSLGGGSSSSSSTSLGSSTSAGGGSYRAATDKETAASATRLDNAKRAAEQAQQRVDDRTYARDKAQRRLDELRAAGKDTADAQHSLDVANRELKDATDAKTRATEKAARAEQDDATLREQGVEDLSSSKSEAGSGNGFDDLGKSLWGGLMETIGLDGSVFSNPFEWPMVKSAMAGVNWLGKALLGDSADQGAGGAGGGTDLLGGVLSGAADTLGVDSLNPASNLAAPATNVAPDTTAHGAGNGQAPGPAVVIENAGMSPVDVANNLSAEMNARTRTTKVH</sequence>
<feature type="compositionally biased region" description="Basic and acidic residues" evidence="1">
    <location>
        <begin position="1102"/>
        <end position="1122"/>
    </location>
</feature>
<feature type="transmembrane region" description="Helical" evidence="2">
    <location>
        <begin position="536"/>
        <end position="559"/>
    </location>
</feature>
<dbReference type="Proteomes" id="UP000294943">
    <property type="component" value="Segment"/>
</dbReference>
<name>A0A482JE12_9CAUD</name>
<feature type="domain" description="ARB-07466-like C-terminal" evidence="3">
    <location>
        <begin position="927"/>
        <end position="1032"/>
    </location>
</feature>
<evidence type="ECO:0000313" key="5">
    <source>
        <dbReference type="Proteomes" id="UP000294943"/>
    </source>
</evidence>
<dbReference type="KEGG" id="vg:63926244"/>
<evidence type="ECO:0000256" key="2">
    <source>
        <dbReference type="SAM" id="Phobius"/>
    </source>
</evidence>
<evidence type="ECO:0000256" key="1">
    <source>
        <dbReference type="SAM" id="MobiDB-lite"/>
    </source>
</evidence>
<feature type="region of interest" description="Disordered" evidence="1">
    <location>
        <begin position="1134"/>
        <end position="1197"/>
    </location>
</feature>
<dbReference type="GeneID" id="63926244"/>
<protein>
    <submittedName>
        <fullName evidence="4">Tape measure protein</fullName>
    </submittedName>
</protein>
<accession>A0A482JE12</accession>
<feature type="transmembrane region" description="Helical" evidence="2">
    <location>
        <begin position="579"/>
        <end position="602"/>
    </location>
</feature>
<dbReference type="RefSeq" id="YP_010051752.1">
    <property type="nucleotide sequence ID" value="NC_054447.1"/>
</dbReference>
<gene>
    <name evidence="4" type="primary">17</name>
    <name evidence="4" type="ORF">SEA_PINNIE_17</name>
</gene>
<keyword evidence="5" id="KW-1185">Reference proteome</keyword>
<proteinExistence type="predicted"/>
<feature type="transmembrane region" description="Helical" evidence="2">
    <location>
        <begin position="176"/>
        <end position="196"/>
    </location>
</feature>
<keyword evidence="2" id="KW-0472">Membrane</keyword>
<evidence type="ECO:0000313" key="4">
    <source>
        <dbReference type="EMBL" id="QBP30231.1"/>
    </source>
</evidence>
<keyword evidence="2" id="KW-1133">Transmembrane helix</keyword>
<keyword evidence="2" id="KW-0812">Transmembrane</keyword>
<dbReference type="Pfam" id="PF26571">
    <property type="entry name" value="VldE"/>
    <property type="match status" value="1"/>
</dbReference>
<organism evidence="4 5">
    <name type="scientific">Mycobacterium phage Pinnie</name>
    <dbReference type="NCBI Taxonomy" id="2517965"/>
    <lineage>
        <taxon>Viruses</taxon>
        <taxon>Duplodnaviria</taxon>
        <taxon>Heunggongvirae</taxon>
        <taxon>Uroviricota</taxon>
        <taxon>Caudoviricetes</taxon>
        <taxon>Gclasvirinae</taxon>
        <taxon>Pinnievirus</taxon>
        <taxon>Pinnievirus pinnie</taxon>
    </lineage>
</organism>
<reference evidence="4 5" key="1">
    <citation type="submission" date="2019-02" db="EMBL/GenBank/DDBJ databases">
        <authorList>
            <person name="Snodgrass R."/>
            <person name="Smith E."/>
            <person name="Crawford I."/>
            <person name="Engstrom J."/>
            <person name="Gendron A."/>
            <person name="Guevara E."/>
            <person name="Kramer K."/>
            <person name="Steinberg Z."/>
            <person name="Walls L."/>
            <person name="Wright R."/>
            <person name="Smith-Flores H.F."/>
            <person name="Ettinger A.-S.H."/>
            <person name="Haydock J."/>
            <person name="Anders K.R."/>
            <person name="Garlena R.A."/>
            <person name="Russell D.A."/>
            <person name="Pope W.H."/>
            <person name="Jacobs-Sera D."/>
            <person name="Hendrix R.W."/>
            <person name="Hatfull G.F."/>
        </authorList>
    </citation>
    <scope>NUCLEOTIDE SEQUENCE [LARGE SCALE GENOMIC DNA]</scope>
</reference>
<feature type="transmembrane region" description="Helical" evidence="2">
    <location>
        <begin position="687"/>
        <end position="707"/>
    </location>
</feature>